<feature type="transmembrane region" description="Helical" evidence="8">
    <location>
        <begin position="156"/>
        <end position="180"/>
    </location>
</feature>
<evidence type="ECO:0000256" key="5">
    <source>
        <dbReference type="ARBA" id="ARBA00022692"/>
    </source>
</evidence>
<dbReference type="GO" id="GO:1903785">
    <property type="term" value="P:L-valine transmembrane transport"/>
    <property type="evidence" value="ECO:0007669"/>
    <property type="project" value="TreeGrafter"/>
</dbReference>
<dbReference type="GO" id="GO:0005886">
    <property type="term" value="C:plasma membrane"/>
    <property type="evidence" value="ECO:0007669"/>
    <property type="project" value="UniProtKB-SubCell"/>
</dbReference>
<dbReference type="OrthoDB" id="3579489at2"/>
<dbReference type="Proteomes" id="UP000319255">
    <property type="component" value="Unassembled WGS sequence"/>
</dbReference>
<dbReference type="EMBL" id="VFRP01000015">
    <property type="protein sequence ID" value="TPE49357.1"/>
    <property type="molecule type" value="Genomic_DNA"/>
</dbReference>
<dbReference type="InterPro" id="IPR011606">
    <property type="entry name" value="Brnchd-chn_aa_trnsp_permease"/>
</dbReference>
<name>A0A501WQ44_9RHOB</name>
<evidence type="ECO:0000256" key="3">
    <source>
        <dbReference type="ARBA" id="ARBA00022448"/>
    </source>
</evidence>
<keyword evidence="10" id="KW-1185">Reference proteome</keyword>
<keyword evidence="4" id="KW-1003">Cell membrane</keyword>
<dbReference type="PANTHER" id="PTHR34979">
    <property type="entry name" value="INNER MEMBRANE PROTEIN YGAZ"/>
    <property type="match status" value="1"/>
</dbReference>
<gene>
    <name evidence="9" type="ORF">FJM51_14600</name>
</gene>
<proteinExistence type="inferred from homology"/>
<evidence type="ECO:0000313" key="10">
    <source>
        <dbReference type="Proteomes" id="UP000319255"/>
    </source>
</evidence>
<dbReference type="RefSeq" id="WP_140454878.1">
    <property type="nucleotide sequence ID" value="NZ_VFRP01000015.1"/>
</dbReference>
<accession>A0A501WQ44</accession>
<dbReference type="PANTHER" id="PTHR34979:SF1">
    <property type="entry name" value="INNER MEMBRANE PROTEIN YGAZ"/>
    <property type="match status" value="1"/>
</dbReference>
<keyword evidence="6 8" id="KW-1133">Transmembrane helix</keyword>
<comment type="similarity">
    <text evidence="2">Belongs to the AzlC family.</text>
</comment>
<sequence>MSHRNWSAFRLGLREGLPFVLVIIPFGALFGVAATEAGWSLAQSLSMSIFVIAGASQFTALQLLGDHAPLAIVILTSLAVNLRMAMYSASLAPLLGAQPFWKRAIVAYLLVDQTYGLVMANEETGPRMTPAERIAYFLGTAAAICPWWYAASIFGAVAGTAIPAALALDFAVPITFIALFAPALRSLPHIAAAFVSVAAALAFAAVPYNLGLLIAAALAMVTGALVETLLERRRAEAVR</sequence>
<comment type="subcellular location">
    <subcellularLocation>
        <location evidence="1">Cell membrane</location>
        <topology evidence="1">Multi-pass membrane protein</topology>
    </subcellularLocation>
</comment>
<evidence type="ECO:0000256" key="2">
    <source>
        <dbReference type="ARBA" id="ARBA00010735"/>
    </source>
</evidence>
<feature type="transmembrane region" description="Helical" evidence="8">
    <location>
        <begin position="212"/>
        <end position="230"/>
    </location>
</feature>
<evidence type="ECO:0000256" key="8">
    <source>
        <dbReference type="SAM" id="Phobius"/>
    </source>
</evidence>
<feature type="transmembrane region" description="Helical" evidence="8">
    <location>
        <begin position="16"/>
        <end position="33"/>
    </location>
</feature>
<evidence type="ECO:0000256" key="4">
    <source>
        <dbReference type="ARBA" id="ARBA00022475"/>
    </source>
</evidence>
<dbReference type="AlphaFoldDB" id="A0A501WQ44"/>
<protein>
    <submittedName>
        <fullName evidence="9">Branched-chain amino acid ABC transporter permease</fullName>
    </submittedName>
</protein>
<evidence type="ECO:0000256" key="1">
    <source>
        <dbReference type="ARBA" id="ARBA00004651"/>
    </source>
</evidence>
<keyword evidence="5 8" id="KW-0812">Transmembrane</keyword>
<feature type="transmembrane region" description="Helical" evidence="8">
    <location>
        <begin position="187"/>
        <end position="206"/>
    </location>
</feature>
<organism evidence="9 10">
    <name type="scientific">Amaricoccus solimangrovi</name>
    <dbReference type="NCBI Taxonomy" id="2589815"/>
    <lineage>
        <taxon>Bacteria</taxon>
        <taxon>Pseudomonadati</taxon>
        <taxon>Pseudomonadota</taxon>
        <taxon>Alphaproteobacteria</taxon>
        <taxon>Rhodobacterales</taxon>
        <taxon>Paracoccaceae</taxon>
        <taxon>Amaricoccus</taxon>
    </lineage>
</organism>
<evidence type="ECO:0000313" key="9">
    <source>
        <dbReference type="EMBL" id="TPE49357.1"/>
    </source>
</evidence>
<feature type="transmembrane region" description="Helical" evidence="8">
    <location>
        <begin position="134"/>
        <end position="150"/>
    </location>
</feature>
<reference evidence="9 10" key="1">
    <citation type="submission" date="2019-06" db="EMBL/GenBank/DDBJ databases">
        <title>A novel bacterium of genus Amaricoccus, isolated from marine sediment.</title>
        <authorList>
            <person name="Huang H."/>
            <person name="Mo K."/>
            <person name="Hu Y."/>
        </authorList>
    </citation>
    <scope>NUCLEOTIDE SEQUENCE [LARGE SCALE GENOMIC DNA]</scope>
    <source>
        <strain evidence="9 10">HB172011</strain>
    </source>
</reference>
<keyword evidence="3" id="KW-0813">Transport</keyword>
<keyword evidence="7 8" id="KW-0472">Membrane</keyword>
<evidence type="ECO:0000256" key="7">
    <source>
        <dbReference type="ARBA" id="ARBA00023136"/>
    </source>
</evidence>
<evidence type="ECO:0000256" key="6">
    <source>
        <dbReference type="ARBA" id="ARBA00022989"/>
    </source>
</evidence>
<comment type="caution">
    <text evidence="9">The sequence shown here is derived from an EMBL/GenBank/DDBJ whole genome shotgun (WGS) entry which is preliminary data.</text>
</comment>
<dbReference type="Pfam" id="PF03591">
    <property type="entry name" value="AzlC"/>
    <property type="match status" value="1"/>
</dbReference>